<reference evidence="2 3" key="1">
    <citation type="submission" date="2020-08" db="EMBL/GenBank/DDBJ databases">
        <title>Genomic Encyclopedia of Type Strains, Phase IV (KMG-IV): sequencing the most valuable type-strain genomes for metagenomic binning, comparative biology and taxonomic classification.</title>
        <authorList>
            <person name="Goeker M."/>
        </authorList>
    </citation>
    <scope>NUCLEOTIDE SEQUENCE [LARGE SCALE GENOMIC DNA]</scope>
    <source>
        <strain evidence="2 3">DSM 16268</strain>
    </source>
</reference>
<keyword evidence="3" id="KW-1185">Reference proteome</keyword>
<name>A0A7W9FLT6_9HYPH</name>
<protein>
    <recommendedName>
        <fullName evidence="4">Cell division protein FtsL</fullName>
    </recommendedName>
</protein>
<sequence length="126" mass="13469">MGRYFNLVLLVVTIAGAMATYAMKHRAELAADHVKTLRADIAREKEALTLLKAEWSVLDQPARLQNLVARHAGFLQLAPLDVRQIASLADVPEKPVVPPALDGFTTGAVPPPPAPPKPPVAGAPIR</sequence>
<gene>
    <name evidence="2" type="ORF">GGQ63_002068</name>
</gene>
<dbReference type="RefSeq" id="WP_183855318.1">
    <property type="nucleotide sequence ID" value="NZ_JACHOO010000003.1"/>
</dbReference>
<dbReference type="AlphaFoldDB" id="A0A7W9FLT6"/>
<evidence type="ECO:0000313" key="3">
    <source>
        <dbReference type="Proteomes" id="UP000523821"/>
    </source>
</evidence>
<evidence type="ECO:0000313" key="2">
    <source>
        <dbReference type="EMBL" id="MBB5753014.1"/>
    </source>
</evidence>
<dbReference type="EMBL" id="JACHOO010000003">
    <property type="protein sequence ID" value="MBB5753014.1"/>
    <property type="molecule type" value="Genomic_DNA"/>
</dbReference>
<comment type="caution">
    <text evidence="2">The sequence shown here is derived from an EMBL/GenBank/DDBJ whole genome shotgun (WGS) entry which is preliminary data.</text>
</comment>
<feature type="region of interest" description="Disordered" evidence="1">
    <location>
        <begin position="102"/>
        <end position="126"/>
    </location>
</feature>
<organism evidence="2 3">
    <name type="scientific">Prosthecomicrobium pneumaticum</name>
    <dbReference type="NCBI Taxonomy" id="81895"/>
    <lineage>
        <taxon>Bacteria</taxon>
        <taxon>Pseudomonadati</taxon>
        <taxon>Pseudomonadota</taxon>
        <taxon>Alphaproteobacteria</taxon>
        <taxon>Hyphomicrobiales</taxon>
        <taxon>Kaistiaceae</taxon>
        <taxon>Prosthecomicrobium</taxon>
    </lineage>
</organism>
<accession>A0A7W9FLT6</accession>
<evidence type="ECO:0008006" key="4">
    <source>
        <dbReference type="Google" id="ProtNLM"/>
    </source>
</evidence>
<feature type="compositionally biased region" description="Pro residues" evidence="1">
    <location>
        <begin position="109"/>
        <end position="126"/>
    </location>
</feature>
<evidence type="ECO:0000256" key="1">
    <source>
        <dbReference type="SAM" id="MobiDB-lite"/>
    </source>
</evidence>
<proteinExistence type="predicted"/>
<dbReference type="Proteomes" id="UP000523821">
    <property type="component" value="Unassembled WGS sequence"/>
</dbReference>